<dbReference type="InterPro" id="IPR012337">
    <property type="entry name" value="RNaseH-like_sf"/>
</dbReference>
<dbReference type="InterPro" id="IPR001584">
    <property type="entry name" value="Integrase_cat-core"/>
</dbReference>
<dbReference type="Gene3D" id="3.10.10.10">
    <property type="entry name" value="HIV Type 1 Reverse Transcriptase, subunit A, domain 1"/>
    <property type="match status" value="1"/>
</dbReference>
<dbReference type="CDD" id="cd01644">
    <property type="entry name" value="RT_pepA17"/>
    <property type="match status" value="1"/>
</dbReference>
<dbReference type="SUPFAM" id="SSF56672">
    <property type="entry name" value="DNA/RNA polymerases"/>
    <property type="match status" value="1"/>
</dbReference>
<reference evidence="3" key="1">
    <citation type="submission" date="2025-08" db="UniProtKB">
        <authorList>
            <consortium name="RefSeq"/>
        </authorList>
    </citation>
    <scope>IDENTIFICATION</scope>
</reference>
<dbReference type="InterPro" id="IPR021109">
    <property type="entry name" value="Peptidase_aspartic_dom_sf"/>
</dbReference>
<dbReference type="Gene3D" id="3.30.420.10">
    <property type="entry name" value="Ribonuclease H-like superfamily/Ribonuclease H"/>
    <property type="match status" value="1"/>
</dbReference>
<dbReference type="GO" id="GO:0015074">
    <property type="term" value="P:DNA integration"/>
    <property type="evidence" value="ECO:0007669"/>
    <property type="project" value="InterPro"/>
</dbReference>
<dbReference type="Gene3D" id="3.30.70.270">
    <property type="match status" value="1"/>
</dbReference>
<dbReference type="InterPro" id="IPR043502">
    <property type="entry name" value="DNA/RNA_pol_sf"/>
</dbReference>
<dbReference type="Pfam" id="PF18701">
    <property type="entry name" value="DUF5641"/>
    <property type="match status" value="1"/>
</dbReference>
<dbReference type="Gene3D" id="1.10.340.70">
    <property type="match status" value="1"/>
</dbReference>
<dbReference type="GO" id="GO:0042575">
    <property type="term" value="C:DNA polymerase complex"/>
    <property type="evidence" value="ECO:0007669"/>
    <property type="project" value="UniProtKB-ARBA"/>
</dbReference>
<dbReference type="InterPro" id="IPR036397">
    <property type="entry name" value="RNaseH_sf"/>
</dbReference>
<dbReference type="InterPro" id="IPR043128">
    <property type="entry name" value="Rev_trsase/Diguanyl_cyclase"/>
</dbReference>
<feature type="domain" description="Integrase catalytic" evidence="1">
    <location>
        <begin position="1030"/>
        <end position="1211"/>
    </location>
</feature>
<dbReference type="PANTHER" id="PTHR47331">
    <property type="entry name" value="PHD-TYPE DOMAIN-CONTAINING PROTEIN"/>
    <property type="match status" value="1"/>
</dbReference>
<dbReference type="InterPro" id="IPR008042">
    <property type="entry name" value="Retrotrans_Pao"/>
</dbReference>
<dbReference type="InterPro" id="IPR000477">
    <property type="entry name" value="RT_dom"/>
</dbReference>
<dbReference type="Pfam" id="PF00078">
    <property type="entry name" value="RVT_1"/>
    <property type="match status" value="1"/>
</dbReference>
<evidence type="ECO:0000313" key="2">
    <source>
        <dbReference type="Proteomes" id="UP000322000"/>
    </source>
</evidence>
<proteinExistence type="predicted"/>
<dbReference type="GO" id="GO:0003676">
    <property type="term" value="F:nucleic acid binding"/>
    <property type="evidence" value="ECO:0007669"/>
    <property type="project" value="InterPro"/>
</dbReference>
<protein>
    <submittedName>
        <fullName evidence="3">Uncharacterized protein LOC113502264</fullName>
    </submittedName>
</protein>
<dbReference type="GeneID" id="113502264"/>
<gene>
    <name evidence="3" type="primary">LOC113502264</name>
</gene>
<dbReference type="PROSITE" id="PS50994">
    <property type="entry name" value="INTEGRASE"/>
    <property type="match status" value="1"/>
</dbReference>
<name>A0A7E5WFT8_TRINI</name>
<dbReference type="RefSeq" id="XP_026739559.1">
    <property type="nucleotide sequence ID" value="XM_026883758.1"/>
</dbReference>
<dbReference type="InterPro" id="IPR040676">
    <property type="entry name" value="DUF5641"/>
</dbReference>
<dbReference type="InParanoid" id="A0A7E5WFT8"/>
<evidence type="ECO:0000313" key="3">
    <source>
        <dbReference type="RefSeq" id="XP_026739559.1"/>
    </source>
</evidence>
<dbReference type="PANTHER" id="PTHR47331:SF1">
    <property type="entry name" value="GAG-LIKE PROTEIN"/>
    <property type="match status" value="1"/>
</dbReference>
<evidence type="ECO:0000259" key="1">
    <source>
        <dbReference type="PROSITE" id="PS50994"/>
    </source>
</evidence>
<dbReference type="SUPFAM" id="SSF53098">
    <property type="entry name" value="Ribonuclease H-like"/>
    <property type="match status" value="1"/>
</dbReference>
<dbReference type="Proteomes" id="UP000322000">
    <property type="component" value="Chromosome 17"/>
</dbReference>
<organism evidence="2 3">
    <name type="scientific">Trichoplusia ni</name>
    <name type="common">Cabbage looper</name>
    <dbReference type="NCBI Taxonomy" id="7111"/>
    <lineage>
        <taxon>Eukaryota</taxon>
        <taxon>Metazoa</taxon>
        <taxon>Ecdysozoa</taxon>
        <taxon>Arthropoda</taxon>
        <taxon>Hexapoda</taxon>
        <taxon>Insecta</taxon>
        <taxon>Pterygota</taxon>
        <taxon>Neoptera</taxon>
        <taxon>Endopterygota</taxon>
        <taxon>Lepidoptera</taxon>
        <taxon>Glossata</taxon>
        <taxon>Ditrysia</taxon>
        <taxon>Noctuoidea</taxon>
        <taxon>Noctuidae</taxon>
        <taxon>Plusiinae</taxon>
        <taxon>Trichoplusia</taxon>
    </lineage>
</organism>
<dbReference type="InterPro" id="IPR041588">
    <property type="entry name" value="Integrase_H2C2"/>
</dbReference>
<dbReference type="OrthoDB" id="5984724at2759"/>
<keyword evidence="2" id="KW-1185">Reference proteome</keyword>
<accession>A0A7E5WFT8</accession>
<dbReference type="KEGG" id="tnl:113502264"/>
<sequence length="1334" mass="151433">MVDSTSSSTSDNPIVTCLSTGKVPKPRQVLLATALIKAESKTGEFQTVRALLDPGSQACFITEATAQFLSLKKIPVQGLVSGLGNNQSIIAKHMVQFTIKSTVHVDFQLKINAYVLSKITSYLPERCIQPSSFDWIDINGLCLADPKFNTPNKIDILLGADVYGYIVKEGIIKSPSGTLMAQNTTLGWVLSGVVSSDIDRSRHHIKNITVHNAQFNEDQLLKKFWEIEEQTSTKKILSPEEQKCEELYSKTTKRGDTGRYIVHLPFRDDNPECKAGGSREIAEIRFKSLEKRLNKNTNLKQRYTEVINEYLQLGHLRAVKSDDNKMNEAVYLPHHAVIREDKTTTKVRVVFNASEKNKKGVSLNDTLMVGPTLQADLRHTIMRWREHAIGIVADIVKMYRQIRVTEEDVVYQRILWRDDPKKPIKDYELLTVTFGTASAPYQAVRTLHQIAYDEGDKYPLAAAKVLNNFYMDDLMTGCDSIEEGVEICKQMMELLEKGGFTLQKWNSNNQELADKITSIQQTGQIKNEDNHRDKDKENILLKEKEIQTKSIEIKLDSTIKILGLTWNRLNDTFLYSVNLPPPTSTSVTKRFIISDIARLFDPLGWLAPSIVLAKMFIQKLWLTGVGWDEVLSPELVTEWKTYREEVSLLTKVRIPRWLGTSSTDDRELHGFSDASKAAYSAVVYLRIIDSTGKIQVALLVAKTRVAPIKQISIPRLELCGAVLLSKLLIETAQVLNISKEKITAWTDSTVVLSWLNSHPSRWKTFVANRTSEILDTMSSSQWFHVSTKENPADCASRGMLPNLLVNNKLWFSGPTFLKNNIIEYERPKDLNIDLEQTIKVHTTVGPEQIIFKNYSSLRKLVRVVAYCRRFFKRNTYNNKYLTSQEIEEALESCIKNVQKDIFTIEYTQLKDHGYLKLKSSKLKSLCPFLDKNDVIRVRGRLEKSELTEAMKHPIVLPHSSYLTLLIIADAHEKTLHGGPQVMANFLRSAYWIIGARSLVQQYVRKCVTCARQKANVRNQLMGSLPSVRCTPARPFLHSGVDYAGPINIRTTKGRGHRSYKGYICLFVCMSTRAIHLEVVSDMSTQAFLAAFRRFVSRRGHCAKLWSDNGTNFVGASRELQQLASIQPSIAEHLEANHTEWHFIPPHAPNFGGLWEAGVKATKFHLKRVIGDATLTYEEMTTLLNQVEACLNSRPISVLNFSDPGEPLPLTPGHFLIGESIVNVPDKNYNSSNVSYLTRWQFVQRMLQSFWKRWSQDYLSNLMNRYKWSSQVPEPNIGDIVLIKEDDLPPSRWLLGRVVQKHPGDDNVTRVVSVRTKFSTIKRPTSKLCVLPVTV</sequence>
<dbReference type="Gene3D" id="2.40.70.10">
    <property type="entry name" value="Acid Proteases"/>
    <property type="match status" value="1"/>
</dbReference>
<dbReference type="Pfam" id="PF05380">
    <property type="entry name" value="Peptidase_A17"/>
    <property type="match status" value="1"/>
</dbReference>
<dbReference type="Pfam" id="PF17921">
    <property type="entry name" value="Integrase_H2C2"/>
    <property type="match status" value="1"/>
</dbReference>
<dbReference type="GO" id="GO:0071897">
    <property type="term" value="P:DNA biosynthetic process"/>
    <property type="evidence" value="ECO:0007669"/>
    <property type="project" value="UniProtKB-ARBA"/>
</dbReference>